<proteinExistence type="predicted"/>
<evidence type="ECO:0008006" key="3">
    <source>
        <dbReference type="Google" id="ProtNLM"/>
    </source>
</evidence>
<dbReference type="Proteomes" id="UP000266673">
    <property type="component" value="Unassembled WGS sequence"/>
</dbReference>
<dbReference type="SUPFAM" id="SSF50494">
    <property type="entry name" value="Trypsin-like serine proteases"/>
    <property type="match status" value="1"/>
</dbReference>
<dbReference type="OrthoDB" id="2370033at2759"/>
<evidence type="ECO:0000313" key="1">
    <source>
        <dbReference type="EMBL" id="RIB01179.1"/>
    </source>
</evidence>
<dbReference type="InterPro" id="IPR043504">
    <property type="entry name" value="Peptidase_S1_PA_chymotrypsin"/>
</dbReference>
<organism evidence="1 2">
    <name type="scientific">Gigaspora rosea</name>
    <dbReference type="NCBI Taxonomy" id="44941"/>
    <lineage>
        <taxon>Eukaryota</taxon>
        <taxon>Fungi</taxon>
        <taxon>Fungi incertae sedis</taxon>
        <taxon>Mucoromycota</taxon>
        <taxon>Glomeromycotina</taxon>
        <taxon>Glomeromycetes</taxon>
        <taxon>Diversisporales</taxon>
        <taxon>Gigasporaceae</taxon>
        <taxon>Gigaspora</taxon>
    </lineage>
</organism>
<dbReference type="AlphaFoldDB" id="A0A397TXN6"/>
<gene>
    <name evidence="1" type="ORF">C2G38_2128218</name>
</gene>
<protein>
    <recommendedName>
        <fullName evidence="3">Trypsin-like cysteine/serine peptidase domain-containing protein</fullName>
    </recommendedName>
</protein>
<dbReference type="Gene3D" id="2.40.10.10">
    <property type="entry name" value="Trypsin-like serine proteases"/>
    <property type="match status" value="1"/>
</dbReference>
<reference evidence="1 2" key="1">
    <citation type="submission" date="2018-06" db="EMBL/GenBank/DDBJ databases">
        <title>Comparative genomics reveals the genomic features of Rhizophagus irregularis, R. cerebriforme, R. diaphanum and Gigaspora rosea, and their symbiotic lifestyle signature.</title>
        <authorList>
            <person name="Morin E."/>
            <person name="San Clemente H."/>
            <person name="Chen E.C.H."/>
            <person name="De La Providencia I."/>
            <person name="Hainaut M."/>
            <person name="Kuo A."/>
            <person name="Kohler A."/>
            <person name="Murat C."/>
            <person name="Tang N."/>
            <person name="Roy S."/>
            <person name="Loubradou J."/>
            <person name="Henrissat B."/>
            <person name="Grigoriev I.V."/>
            <person name="Corradi N."/>
            <person name="Roux C."/>
            <person name="Martin F.M."/>
        </authorList>
    </citation>
    <scope>NUCLEOTIDE SEQUENCE [LARGE SCALE GENOMIC DNA]</scope>
    <source>
        <strain evidence="1 2">DAOM 194757</strain>
    </source>
</reference>
<evidence type="ECO:0000313" key="2">
    <source>
        <dbReference type="Proteomes" id="UP000266673"/>
    </source>
</evidence>
<name>A0A397TXN6_9GLOM</name>
<sequence>MPGISIGGLKNPPNALTLGPLVQTPSKPGGFYFLTTRHGIGKKGTPVFQPGKFDDSCATVTKYSSLSIDDDGYLIDYAFCRIYNNHRVPQTDRNKIYGTEIIVSSFKTSVDNDLNRKIDVKKVGRSTFFTEGELKYKWVYVTSAAFDPPKSGYALRVVGKSGPFGAPGDSGAPVFDRDNRLLGILHGG</sequence>
<keyword evidence="2" id="KW-1185">Reference proteome</keyword>
<dbReference type="EMBL" id="QKWP01003278">
    <property type="protein sequence ID" value="RIB01179.1"/>
    <property type="molecule type" value="Genomic_DNA"/>
</dbReference>
<comment type="caution">
    <text evidence="1">The sequence shown here is derived from an EMBL/GenBank/DDBJ whole genome shotgun (WGS) entry which is preliminary data.</text>
</comment>
<accession>A0A397TXN6</accession>
<dbReference type="InterPro" id="IPR009003">
    <property type="entry name" value="Peptidase_S1_PA"/>
</dbReference>